<evidence type="ECO:0000256" key="7">
    <source>
        <dbReference type="ARBA" id="ARBA00022833"/>
    </source>
</evidence>
<dbReference type="PANTHER" id="PTHR11669:SF0">
    <property type="entry name" value="PROTEIN STICHEL-LIKE 2"/>
    <property type="match status" value="1"/>
</dbReference>
<evidence type="ECO:0000259" key="13">
    <source>
        <dbReference type="SMART" id="SM00382"/>
    </source>
</evidence>
<keyword evidence="8 11" id="KW-0067">ATP-binding</keyword>
<evidence type="ECO:0000313" key="14">
    <source>
        <dbReference type="EMBL" id="AEI65401.1"/>
    </source>
</evidence>
<dbReference type="EC" id="2.7.7.7" evidence="11"/>
<dbReference type="InterPro" id="IPR027417">
    <property type="entry name" value="P-loop_NTPase"/>
</dbReference>
<gene>
    <name evidence="11" type="primary">dnaX</name>
    <name evidence="14" type="ordered locus">LILAB_17495</name>
</gene>
<comment type="catalytic activity">
    <reaction evidence="10 11">
        <text>DNA(n) + a 2'-deoxyribonucleoside 5'-triphosphate = DNA(n+1) + diphosphate</text>
        <dbReference type="Rhea" id="RHEA:22508"/>
        <dbReference type="Rhea" id="RHEA-COMP:17339"/>
        <dbReference type="Rhea" id="RHEA-COMP:17340"/>
        <dbReference type="ChEBI" id="CHEBI:33019"/>
        <dbReference type="ChEBI" id="CHEBI:61560"/>
        <dbReference type="ChEBI" id="CHEBI:173112"/>
        <dbReference type="EC" id="2.7.7.7"/>
    </reaction>
</comment>
<evidence type="ECO:0000256" key="6">
    <source>
        <dbReference type="ARBA" id="ARBA00022741"/>
    </source>
</evidence>
<evidence type="ECO:0000256" key="3">
    <source>
        <dbReference type="ARBA" id="ARBA00022695"/>
    </source>
</evidence>
<dbReference type="SUPFAM" id="SSF48019">
    <property type="entry name" value="post-AAA+ oligomerization domain-like"/>
    <property type="match status" value="1"/>
</dbReference>
<accession>F8CP22</accession>
<dbReference type="CDD" id="cd00009">
    <property type="entry name" value="AAA"/>
    <property type="match status" value="1"/>
</dbReference>
<dbReference type="InterPro" id="IPR003593">
    <property type="entry name" value="AAA+_ATPase"/>
</dbReference>
<dbReference type="InterPro" id="IPR050238">
    <property type="entry name" value="DNA_Rep/Repair_Clamp_Loader"/>
</dbReference>
<feature type="domain" description="AAA+ ATPase" evidence="13">
    <location>
        <begin position="41"/>
        <end position="183"/>
    </location>
</feature>
<sequence length="406" mass="44124">MTPPMSYLVLARKWRPQKFDDMTGQEHVVRTVANAIKMDRVAHAYLFCGPRGVGKTTAARLLAKALNCEKGPTAQPCGECRACVEIAAGTSVDVAEIDGASNNGVENVREIRENAKYLPQRDRHKIYIIDEVHMLSGAAFNALLKTLEEPPGHVKFIFATTEAHKLPDTILSRCQRHNFRRIPAARMLQRLQEICKAEGAGISDRSLSLVVRQSEGGMRDALSLLDQVLASCGANPSDEEVAEALGAIDRTMVQDFADALVHKDAKRVLERVEEVFNRGLDLKRLAEELAFQLRHLFVTKTLGKAPDELAESEQKALVALAQDAEAAQITRLFDVVHGCIWDVSRAAQPRLALEMALLKAIQLSPGGSIPELLARVDKLAAGLGDGSAKSNAGAPGGRSSPANFRA</sequence>
<evidence type="ECO:0000256" key="4">
    <source>
        <dbReference type="ARBA" id="ARBA00022705"/>
    </source>
</evidence>
<dbReference type="InterPro" id="IPR012763">
    <property type="entry name" value="DNA_pol_III_sug/sutau_N"/>
</dbReference>
<dbReference type="InterPro" id="IPR001270">
    <property type="entry name" value="ClpA/B"/>
</dbReference>
<evidence type="ECO:0000256" key="11">
    <source>
        <dbReference type="RuleBase" id="RU364063"/>
    </source>
</evidence>
<dbReference type="GO" id="GO:0006261">
    <property type="term" value="P:DNA-templated DNA replication"/>
    <property type="evidence" value="ECO:0007669"/>
    <property type="project" value="TreeGrafter"/>
</dbReference>
<proteinExistence type="inferred from homology"/>
<evidence type="ECO:0000256" key="8">
    <source>
        <dbReference type="ARBA" id="ARBA00022840"/>
    </source>
</evidence>
<dbReference type="HOGENOM" id="CLU_006229_0_1_7"/>
<keyword evidence="6 11" id="KW-0547">Nucleotide-binding</keyword>
<dbReference type="GO" id="GO:0005524">
    <property type="term" value="F:ATP binding"/>
    <property type="evidence" value="ECO:0007669"/>
    <property type="project" value="UniProtKB-KW"/>
</dbReference>
<dbReference type="GO" id="GO:0046872">
    <property type="term" value="F:metal ion binding"/>
    <property type="evidence" value="ECO:0007669"/>
    <property type="project" value="UniProtKB-KW"/>
</dbReference>
<comment type="subunit">
    <text evidence="11">DNA polymerase III contains a core (composed of alpha, epsilon and theta chains) that associates with a tau subunit. This core dimerizes to form the POLIII' complex. PolIII' associates with the gamma complex (composed of gamma, delta, delta', psi and chi chains) and with the beta chain to form the complete DNA polymerase III complex.</text>
</comment>
<dbReference type="FunFam" id="3.40.50.300:FF:000014">
    <property type="entry name" value="DNA polymerase III subunit gamma/tau"/>
    <property type="match status" value="1"/>
</dbReference>
<organism evidence="14 15">
    <name type="scientific">Myxococcus fulvus (strain ATCC BAA-855 / HW-1)</name>
    <dbReference type="NCBI Taxonomy" id="483219"/>
    <lineage>
        <taxon>Bacteria</taxon>
        <taxon>Pseudomonadati</taxon>
        <taxon>Myxococcota</taxon>
        <taxon>Myxococcia</taxon>
        <taxon>Myxococcales</taxon>
        <taxon>Cystobacterineae</taxon>
        <taxon>Myxococcaceae</taxon>
        <taxon>Myxococcus</taxon>
    </lineage>
</organism>
<dbReference type="eggNOG" id="COG2812">
    <property type="taxonomic scope" value="Bacteria"/>
</dbReference>
<dbReference type="SMART" id="SM00382">
    <property type="entry name" value="AAA"/>
    <property type="match status" value="1"/>
</dbReference>
<dbReference type="AlphaFoldDB" id="F8CP22"/>
<dbReference type="Pfam" id="PF22608">
    <property type="entry name" value="DNAX_ATPase_lid"/>
    <property type="match status" value="1"/>
</dbReference>
<dbReference type="CDD" id="cd18137">
    <property type="entry name" value="HLD_clamp_pol_III_gamma_tau"/>
    <property type="match status" value="1"/>
</dbReference>
<evidence type="ECO:0000256" key="2">
    <source>
        <dbReference type="ARBA" id="ARBA00022679"/>
    </source>
</evidence>
<dbReference type="STRING" id="483219.LILAB_17495"/>
<dbReference type="NCBIfam" id="NF004046">
    <property type="entry name" value="PRK05563.1"/>
    <property type="match status" value="1"/>
</dbReference>
<keyword evidence="3 11" id="KW-0548">Nucleotidyltransferase</keyword>
<dbReference type="InterPro" id="IPR045085">
    <property type="entry name" value="HLD_clamp_pol_III_gamma_tau"/>
</dbReference>
<comment type="similarity">
    <text evidence="1 11">Belongs to the DnaX/STICHEL family.</text>
</comment>
<dbReference type="Gene3D" id="1.10.8.60">
    <property type="match status" value="1"/>
</dbReference>
<evidence type="ECO:0000256" key="12">
    <source>
        <dbReference type="SAM" id="MobiDB-lite"/>
    </source>
</evidence>
<dbReference type="GO" id="GO:0003887">
    <property type="term" value="F:DNA-directed DNA polymerase activity"/>
    <property type="evidence" value="ECO:0007669"/>
    <property type="project" value="UniProtKB-KW"/>
</dbReference>
<dbReference type="NCBIfam" id="TIGR02397">
    <property type="entry name" value="dnaX_nterm"/>
    <property type="match status" value="1"/>
</dbReference>
<dbReference type="EMBL" id="CP002830">
    <property type="protein sequence ID" value="AEI65401.1"/>
    <property type="molecule type" value="Genomic_DNA"/>
</dbReference>
<protein>
    <recommendedName>
        <fullName evidence="11">DNA polymerase III subunit gamma/tau</fullName>
        <ecNumber evidence="11">2.7.7.7</ecNumber>
    </recommendedName>
</protein>
<dbReference type="GO" id="GO:0009360">
    <property type="term" value="C:DNA polymerase III complex"/>
    <property type="evidence" value="ECO:0007669"/>
    <property type="project" value="InterPro"/>
</dbReference>
<keyword evidence="5" id="KW-0479">Metal-binding</keyword>
<dbReference type="Gene3D" id="1.20.272.10">
    <property type="match status" value="1"/>
</dbReference>
<dbReference type="InterPro" id="IPR022754">
    <property type="entry name" value="DNA_pol_III_gamma-3"/>
</dbReference>
<keyword evidence="4 11" id="KW-0235">DNA replication</keyword>
<dbReference type="KEGG" id="mfu:LILAB_17495"/>
<evidence type="ECO:0000313" key="15">
    <source>
        <dbReference type="Proteomes" id="UP000000488"/>
    </source>
</evidence>
<dbReference type="PRINTS" id="PR00300">
    <property type="entry name" value="CLPPROTEASEA"/>
</dbReference>
<comment type="function">
    <text evidence="11">DNA polymerase III is a complex, multichain enzyme responsible for most of the replicative synthesis in bacteria. This DNA polymerase also exhibits 3' to 5' exonuclease activity.</text>
</comment>
<reference evidence="14 15" key="1">
    <citation type="journal article" date="2011" name="J. Bacteriol.">
        <title>Genome sequence of the halotolerant marine bacterium Myxococcus fulvus HW-1.</title>
        <authorList>
            <person name="Li Z.F."/>
            <person name="Li X."/>
            <person name="Liu H."/>
            <person name="Liu X."/>
            <person name="Han K."/>
            <person name="Wu Z.H."/>
            <person name="Hu W."/>
            <person name="Li F.F."/>
            <person name="Li Y.Z."/>
        </authorList>
    </citation>
    <scope>NUCLEOTIDE SEQUENCE [LARGE SCALE GENOMIC DNA]</scope>
    <source>
        <strain evidence="15">ATCC BAA-855 / HW-1</strain>
    </source>
</reference>
<dbReference type="InterPro" id="IPR008921">
    <property type="entry name" value="DNA_pol3_clamp-load_cplx_C"/>
</dbReference>
<evidence type="ECO:0000256" key="1">
    <source>
        <dbReference type="ARBA" id="ARBA00006360"/>
    </source>
</evidence>
<keyword evidence="2 11" id="KW-0808">Transferase</keyword>
<evidence type="ECO:0000256" key="10">
    <source>
        <dbReference type="ARBA" id="ARBA00049244"/>
    </source>
</evidence>
<dbReference type="PANTHER" id="PTHR11669">
    <property type="entry name" value="REPLICATION FACTOR C / DNA POLYMERASE III GAMMA-TAU SUBUNIT"/>
    <property type="match status" value="1"/>
</dbReference>
<keyword evidence="9 11" id="KW-0239">DNA-directed DNA polymerase</keyword>
<evidence type="ECO:0000256" key="9">
    <source>
        <dbReference type="ARBA" id="ARBA00022932"/>
    </source>
</evidence>
<dbReference type="Proteomes" id="UP000000488">
    <property type="component" value="Chromosome"/>
</dbReference>
<feature type="region of interest" description="Disordered" evidence="12">
    <location>
        <begin position="384"/>
        <end position="406"/>
    </location>
</feature>
<dbReference type="Gene3D" id="3.40.50.300">
    <property type="entry name" value="P-loop containing nucleotide triphosphate hydrolases"/>
    <property type="match status" value="1"/>
</dbReference>
<evidence type="ECO:0000256" key="5">
    <source>
        <dbReference type="ARBA" id="ARBA00022723"/>
    </source>
</evidence>
<dbReference type="GO" id="GO:0003677">
    <property type="term" value="F:DNA binding"/>
    <property type="evidence" value="ECO:0007669"/>
    <property type="project" value="InterPro"/>
</dbReference>
<dbReference type="Pfam" id="PF13177">
    <property type="entry name" value="DNA_pol3_delta2"/>
    <property type="match status" value="1"/>
</dbReference>
<name>F8CP22_MYXFH</name>
<dbReference type="SUPFAM" id="SSF52540">
    <property type="entry name" value="P-loop containing nucleoside triphosphate hydrolases"/>
    <property type="match status" value="1"/>
</dbReference>
<keyword evidence="7" id="KW-0862">Zinc</keyword>
<dbReference type="Pfam" id="PF12169">
    <property type="entry name" value="DNA_pol3_gamma3"/>
    <property type="match status" value="1"/>
</dbReference>